<feature type="domain" description="FAD-binding PCMH-type" evidence="21">
    <location>
        <begin position="24"/>
        <end position="196"/>
    </location>
</feature>
<evidence type="ECO:0000256" key="7">
    <source>
        <dbReference type="ARBA" id="ARBA00015188"/>
    </source>
</evidence>
<dbReference type="InterPro" id="IPR016166">
    <property type="entry name" value="FAD-bd_PCMH"/>
</dbReference>
<dbReference type="InterPro" id="IPR006094">
    <property type="entry name" value="Oxid_FAD_bind_N"/>
</dbReference>
<name>A0ABW2A5M0_9GAMM</name>
<evidence type="ECO:0000256" key="19">
    <source>
        <dbReference type="ARBA" id="ARBA00048914"/>
    </source>
</evidence>
<dbReference type="EC" id="1.3.1.98" evidence="6 20"/>
<keyword evidence="15 20" id="KW-0560">Oxidoreductase</keyword>
<keyword evidence="17 20" id="KW-0961">Cell wall biogenesis/degradation</keyword>
<dbReference type="RefSeq" id="WP_379911211.1">
    <property type="nucleotide sequence ID" value="NZ_JBHSWE010000001.1"/>
</dbReference>
<keyword evidence="8 20" id="KW-0963">Cytoplasm</keyword>
<dbReference type="Gene3D" id="3.90.78.10">
    <property type="entry name" value="UDP-N-acetylenolpyruvoylglucosamine reductase, C-terminal domain"/>
    <property type="match status" value="1"/>
</dbReference>
<comment type="function">
    <text evidence="2 20">Cell wall formation.</text>
</comment>
<dbReference type="Proteomes" id="UP001596422">
    <property type="component" value="Unassembled WGS sequence"/>
</dbReference>
<keyword evidence="11 20" id="KW-0274">FAD</keyword>
<comment type="caution">
    <text evidence="22">The sequence shown here is derived from an EMBL/GenBank/DDBJ whole genome shotgun (WGS) entry which is preliminary data.</text>
</comment>
<dbReference type="InterPro" id="IPR003170">
    <property type="entry name" value="MurB"/>
</dbReference>
<gene>
    <name evidence="20 22" type="primary">murB</name>
    <name evidence="22" type="ORF">ACFQDL_23960</name>
</gene>
<keyword evidence="13 20" id="KW-0133">Cell shape</keyword>
<evidence type="ECO:0000256" key="11">
    <source>
        <dbReference type="ARBA" id="ARBA00022827"/>
    </source>
</evidence>
<dbReference type="Gene3D" id="3.30.465.10">
    <property type="match status" value="1"/>
</dbReference>
<dbReference type="InterPro" id="IPR016169">
    <property type="entry name" value="FAD-bd_PCMH_sub2"/>
</dbReference>
<evidence type="ECO:0000256" key="3">
    <source>
        <dbReference type="ARBA" id="ARBA00004496"/>
    </source>
</evidence>
<keyword evidence="23" id="KW-1185">Reference proteome</keyword>
<dbReference type="InterPro" id="IPR011601">
    <property type="entry name" value="MurB_C"/>
</dbReference>
<evidence type="ECO:0000256" key="14">
    <source>
        <dbReference type="ARBA" id="ARBA00022984"/>
    </source>
</evidence>
<dbReference type="EMBL" id="JBHSWE010000001">
    <property type="protein sequence ID" value="MFC6672793.1"/>
    <property type="molecule type" value="Genomic_DNA"/>
</dbReference>
<dbReference type="Pfam" id="PF01565">
    <property type="entry name" value="FAD_binding_4"/>
    <property type="match status" value="1"/>
</dbReference>
<comment type="similarity">
    <text evidence="5 20">Belongs to the MurB family.</text>
</comment>
<organism evidence="22 23">
    <name type="scientific">Marinobacterium aestuariivivens</name>
    <dbReference type="NCBI Taxonomy" id="1698799"/>
    <lineage>
        <taxon>Bacteria</taxon>
        <taxon>Pseudomonadati</taxon>
        <taxon>Pseudomonadota</taxon>
        <taxon>Gammaproteobacteria</taxon>
        <taxon>Oceanospirillales</taxon>
        <taxon>Oceanospirillaceae</taxon>
        <taxon>Marinobacterium</taxon>
    </lineage>
</organism>
<sequence length="347" mass="37923">MNLSGPSTLALQRDFDLCALNSFGFPSRAEYFLRVETLDQLRQAVALARKQGWPMLMLGGGSNLVLREHIPGLVIQMALKGRQVASPEAGTVLVSAAAGENWHETVVWTLQQGCYGLENLALIPGTVGAAPMQNIGAYGVELEERFDSLLALDTESGDIRRFDRDDCRFGYRDSLFKSVAPGRYIILEVTFALSQRPCPVLRYQALADALALRGLTAPDPEQVFEAICEIRRRKLPDPAVVGNAGSFFKNPLVSSAQCEALRERFPGLVAFAAGDGCKLAAGWLIDQCGWKGRRLGQVGVYHQQALVLVNEGGGTAAELLQLSDRIRGSVRERFGVELEMEPRLYPA</sequence>
<dbReference type="PANTHER" id="PTHR21071:SF4">
    <property type="entry name" value="UDP-N-ACETYLENOLPYRUVOYLGLUCOSAMINE REDUCTASE"/>
    <property type="match status" value="1"/>
</dbReference>
<evidence type="ECO:0000259" key="21">
    <source>
        <dbReference type="PROSITE" id="PS51387"/>
    </source>
</evidence>
<evidence type="ECO:0000256" key="13">
    <source>
        <dbReference type="ARBA" id="ARBA00022960"/>
    </source>
</evidence>
<dbReference type="InterPro" id="IPR036318">
    <property type="entry name" value="FAD-bd_PCMH-like_sf"/>
</dbReference>
<evidence type="ECO:0000256" key="4">
    <source>
        <dbReference type="ARBA" id="ARBA00004752"/>
    </source>
</evidence>
<evidence type="ECO:0000256" key="17">
    <source>
        <dbReference type="ARBA" id="ARBA00023316"/>
    </source>
</evidence>
<comment type="pathway">
    <text evidence="4 20">Cell wall biogenesis; peptidoglycan biosynthesis.</text>
</comment>
<keyword evidence="14 20" id="KW-0573">Peptidoglycan synthesis</keyword>
<dbReference type="InterPro" id="IPR016167">
    <property type="entry name" value="FAD-bd_PCMH_sub1"/>
</dbReference>
<evidence type="ECO:0000256" key="1">
    <source>
        <dbReference type="ARBA" id="ARBA00001974"/>
    </source>
</evidence>
<evidence type="ECO:0000256" key="6">
    <source>
        <dbReference type="ARBA" id="ARBA00012518"/>
    </source>
</evidence>
<evidence type="ECO:0000313" key="22">
    <source>
        <dbReference type="EMBL" id="MFC6672793.1"/>
    </source>
</evidence>
<dbReference type="HAMAP" id="MF_00037">
    <property type="entry name" value="MurB"/>
    <property type="match status" value="1"/>
</dbReference>
<dbReference type="InterPro" id="IPR036635">
    <property type="entry name" value="MurB_C_sf"/>
</dbReference>
<evidence type="ECO:0000256" key="5">
    <source>
        <dbReference type="ARBA" id="ARBA00010485"/>
    </source>
</evidence>
<comment type="subcellular location">
    <subcellularLocation>
        <location evidence="3 20">Cytoplasm</location>
    </subcellularLocation>
</comment>
<dbReference type="NCBIfam" id="TIGR00179">
    <property type="entry name" value="murB"/>
    <property type="match status" value="1"/>
</dbReference>
<protein>
    <recommendedName>
        <fullName evidence="7 20">UDP-N-acetylenolpyruvoylglucosamine reductase</fullName>
        <ecNumber evidence="6 20">1.3.1.98</ecNumber>
    </recommendedName>
    <alternativeName>
        <fullName evidence="18 20">UDP-N-acetylmuramate dehydrogenase</fullName>
    </alternativeName>
</protein>
<reference evidence="23" key="1">
    <citation type="journal article" date="2019" name="Int. J. Syst. Evol. Microbiol.">
        <title>The Global Catalogue of Microorganisms (GCM) 10K type strain sequencing project: providing services to taxonomists for standard genome sequencing and annotation.</title>
        <authorList>
            <consortium name="The Broad Institute Genomics Platform"/>
            <consortium name="The Broad Institute Genome Sequencing Center for Infectious Disease"/>
            <person name="Wu L."/>
            <person name="Ma J."/>
        </authorList>
    </citation>
    <scope>NUCLEOTIDE SEQUENCE [LARGE SCALE GENOMIC DNA]</scope>
    <source>
        <strain evidence="23">NBRC 111756</strain>
    </source>
</reference>
<dbReference type="PROSITE" id="PS51387">
    <property type="entry name" value="FAD_PCMH"/>
    <property type="match status" value="1"/>
</dbReference>
<comment type="cofactor">
    <cofactor evidence="1 20">
        <name>FAD</name>
        <dbReference type="ChEBI" id="CHEBI:57692"/>
    </cofactor>
</comment>
<evidence type="ECO:0000256" key="10">
    <source>
        <dbReference type="ARBA" id="ARBA00022630"/>
    </source>
</evidence>
<keyword evidence="10 20" id="KW-0285">Flavoprotein</keyword>
<comment type="catalytic activity">
    <reaction evidence="19 20">
        <text>UDP-N-acetyl-alpha-D-muramate + NADP(+) = UDP-N-acetyl-3-O-(1-carboxyvinyl)-alpha-D-glucosamine + NADPH + H(+)</text>
        <dbReference type="Rhea" id="RHEA:12248"/>
        <dbReference type="ChEBI" id="CHEBI:15378"/>
        <dbReference type="ChEBI" id="CHEBI:57783"/>
        <dbReference type="ChEBI" id="CHEBI:58349"/>
        <dbReference type="ChEBI" id="CHEBI:68483"/>
        <dbReference type="ChEBI" id="CHEBI:70757"/>
        <dbReference type="EC" id="1.3.1.98"/>
    </reaction>
</comment>
<feature type="active site" evidence="20">
    <location>
        <position position="341"/>
    </location>
</feature>
<evidence type="ECO:0000256" key="18">
    <source>
        <dbReference type="ARBA" id="ARBA00031026"/>
    </source>
</evidence>
<feature type="active site" description="Proton donor" evidence="20">
    <location>
        <position position="246"/>
    </location>
</feature>
<evidence type="ECO:0000256" key="8">
    <source>
        <dbReference type="ARBA" id="ARBA00022490"/>
    </source>
</evidence>
<evidence type="ECO:0000256" key="15">
    <source>
        <dbReference type="ARBA" id="ARBA00023002"/>
    </source>
</evidence>
<evidence type="ECO:0000256" key="12">
    <source>
        <dbReference type="ARBA" id="ARBA00022857"/>
    </source>
</evidence>
<dbReference type="GO" id="GO:0008762">
    <property type="term" value="F:UDP-N-acetylmuramate dehydrogenase activity"/>
    <property type="evidence" value="ECO:0007669"/>
    <property type="project" value="UniProtKB-EC"/>
</dbReference>
<feature type="active site" evidence="20">
    <location>
        <position position="172"/>
    </location>
</feature>
<evidence type="ECO:0000256" key="9">
    <source>
        <dbReference type="ARBA" id="ARBA00022618"/>
    </source>
</evidence>
<accession>A0ABW2A5M0</accession>
<evidence type="ECO:0000313" key="23">
    <source>
        <dbReference type="Proteomes" id="UP001596422"/>
    </source>
</evidence>
<keyword evidence="12 20" id="KW-0521">NADP</keyword>
<dbReference type="SUPFAM" id="SSF56194">
    <property type="entry name" value="Uridine diphospho-N-Acetylenolpyruvylglucosamine reductase, MurB, C-terminal domain"/>
    <property type="match status" value="1"/>
</dbReference>
<evidence type="ECO:0000256" key="16">
    <source>
        <dbReference type="ARBA" id="ARBA00023306"/>
    </source>
</evidence>
<dbReference type="PANTHER" id="PTHR21071">
    <property type="entry name" value="UDP-N-ACETYLENOLPYRUVOYLGLUCOSAMINE REDUCTASE"/>
    <property type="match status" value="1"/>
</dbReference>
<dbReference type="NCBIfam" id="NF000755">
    <property type="entry name" value="PRK00046.1"/>
    <property type="match status" value="1"/>
</dbReference>
<proteinExistence type="inferred from homology"/>
<evidence type="ECO:0000256" key="20">
    <source>
        <dbReference type="HAMAP-Rule" id="MF_00037"/>
    </source>
</evidence>
<dbReference type="SUPFAM" id="SSF56176">
    <property type="entry name" value="FAD-binding/transporter-associated domain-like"/>
    <property type="match status" value="1"/>
</dbReference>
<keyword evidence="9 20" id="KW-0132">Cell division</keyword>
<keyword evidence="16 20" id="KW-0131">Cell cycle</keyword>
<dbReference type="Pfam" id="PF02873">
    <property type="entry name" value="MurB_C"/>
    <property type="match status" value="1"/>
</dbReference>
<evidence type="ECO:0000256" key="2">
    <source>
        <dbReference type="ARBA" id="ARBA00003921"/>
    </source>
</evidence>
<dbReference type="Gene3D" id="3.30.43.10">
    <property type="entry name" value="Uridine Diphospho-n-acetylenolpyruvylglucosamine Reductase, domain 2"/>
    <property type="match status" value="1"/>
</dbReference>